<protein>
    <submittedName>
        <fullName evidence="2">DDE-type integrase/transposase/recombinase</fullName>
    </submittedName>
</protein>
<dbReference type="InterPro" id="IPR036397">
    <property type="entry name" value="RNaseH_sf"/>
</dbReference>
<dbReference type="InterPro" id="IPR012337">
    <property type="entry name" value="RNaseH-like_sf"/>
</dbReference>
<dbReference type="GO" id="GO:0003676">
    <property type="term" value="F:nucleic acid binding"/>
    <property type="evidence" value="ECO:0007669"/>
    <property type="project" value="InterPro"/>
</dbReference>
<evidence type="ECO:0000259" key="1">
    <source>
        <dbReference type="PROSITE" id="PS50994"/>
    </source>
</evidence>
<dbReference type="PANTHER" id="PTHR46889">
    <property type="entry name" value="TRANSPOSASE INSF FOR INSERTION SEQUENCE IS3B-RELATED"/>
    <property type="match status" value="1"/>
</dbReference>
<organism evidence="2">
    <name type="scientific">Streptomyces sp. NBC_00180</name>
    <dbReference type="NCBI Taxonomy" id="2903632"/>
    <lineage>
        <taxon>Bacteria</taxon>
        <taxon>Bacillati</taxon>
        <taxon>Actinomycetota</taxon>
        <taxon>Actinomycetes</taxon>
        <taxon>Kitasatosporales</taxon>
        <taxon>Streptomycetaceae</taxon>
        <taxon>Streptomyces</taxon>
    </lineage>
</organism>
<reference evidence="2" key="1">
    <citation type="submission" date="2022-10" db="EMBL/GenBank/DDBJ databases">
        <title>The complete genomes of actinobacterial strains from the NBC collection.</title>
        <authorList>
            <person name="Joergensen T.S."/>
            <person name="Alvarez Arevalo M."/>
            <person name="Sterndorff E.B."/>
            <person name="Faurdal D."/>
            <person name="Vuksanovic O."/>
            <person name="Mourched A.-S."/>
            <person name="Charusanti P."/>
            <person name="Shaw S."/>
            <person name="Blin K."/>
            <person name="Weber T."/>
        </authorList>
    </citation>
    <scope>NUCLEOTIDE SEQUENCE</scope>
    <source>
        <strain evidence="2">NBC 00180</strain>
    </source>
</reference>
<dbReference type="InterPro" id="IPR050900">
    <property type="entry name" value="Transposase_IS3/IS150/IS904"/>
</dbReference>
<name>A0AAU1IB29_9ACTN</name>
<sequence length="156" mass="17512">MARCTVERLMRAARLRGVIRAKSPRTTRPAPETDRPADLVERQFTATSPNQLWVADITYIKTFSGWVYAAFVIDVFSRWQVATSLYTDLALDALEMAIWRRRHTGADLTHHSDRGVQGGFNWSSQHPDLEGVRRGYGGLEFEDQRCSGGAASAVAR</sequence>
<evidence type="ECO:0000313" key="2">
    <source>
        <dbReference type="EMBL" id="WTP91374.1"/>
    </source>
</evidence>
<dbReference type="PANTHER" id="PTHR46889:SF4">
    <property type="entry name" value="TRANSPOSASE INSO FOR INSERTION SEQUENCE ELEMENT IS911B-RELATED"/>
    <property type="match status" value="1"/>
</dbReference>
<feature type="domain" description="Integrase catalytic" evidence="1">
    <location>
        <begin position="45"/>
        <end position="156"/>
    </location>
</feature>
<dbReference type="GO" id="GO:0015074">
    <property type="term" value="P:DNA integration"/>
    <property type="evidence" value="ECO:0007669"/>
    <property type="project" value="InterPro"/>
</dbReference>
<dbReference type="PROSITE" id="PS50994">
    <property type="entry name" value="INTEGRASE"/>
    <property type="match status" value="1"/>
</dbReference>
<dbReference type="AlphaFoldDB" id="A0AAU1IB29"/>
<dbReference type="EMBL" id="CP108140">
    <property type="protein sequence ID" value="WTP91374.1"/>
    <property type="molecule type" value="Genomic_DNA"/>
</dbReference>
<dbReference type="SUPFAM" id="SSF53098">
    <property type="entry name" value="Ribonuclease H-like"/>
    <property type="match status" value="1"/>
</dbReference>
<proteinExistence type="predicted"/>
<dbReference type="Gene3D" id="3.30.420.10">
    <property type="entry name" value="Ribonuclease H-like superfamily/Ribonuclease H"/>
    <property type="match status" value="1"/>
</dbReference>
<accession>A0AAU1IB29</accession>
<gene>
    <name evidence="2" type="ORF">OG477_41460</name>
</gene>
<dbReference type="Pfam" id="PF00665">
    <property type="entry name" value="rve"/>
    <property type="match status" value="1"/>
</dbReference>
<dbReference type="InterPro" id="IPR001584">
    <property type="entry name" value="Integrase_cat-core"/>
</dbReference>